<keyword evidence="9" id="KW-1185">Reference proteome</keyword>
<evidence type="ECO:0000256" key="6">
    <source>
        <dbReference type="PROSITE-ProRule" id="PRU00169"/>
    </source>
</evidence>
<reference evidence="8 9" key="1">
    <citation type="submission" date="2024-09" db="EMBL/GenBank/DDBJ databases">
        <authorList>
            <person name="Sun Q."/>
            <person name="Mori K."/>
        </authorList>
    </citation>
    <scope>NUCLEOTIDE SEQUENCE [LARGE SCALE GENOMIC DNA]</scope>
    <source>
        <strain evidence="8 9">JCM 12520</strain>
    </source>
</reference>
<dbReference type="SMART" id="SM00448">
    <property type="entry name" value="REC"/>
    <property type="match status" value="1"/>
</dbReference>
<dbReference type="InterPro" id="IPR039420">
    <property type="entry name" value="WalR-like"/>
</dbReference>
<dbReference type="PROSITE" id="PS50110">
    <property type="entry name" value="RESPONSE_REGULATORY"/>
    <property type="match status" value="1"/>
</dbReference>
<evidence type="ECO:0000256" key="2">
    <source>
        <dbReference type="ARBA" id="ARBA00023012"/>
    </source>
</evidence>
<keyword evidence="2" id="KW-0902">Two-component regulatory system</keyword>
<evidence type="ECO:0000313" key="9">
    <source>
        <dbReference type="Proteomes" id="UP001589619"/>
    </source>
</evidence>
<evidence type="ECO:0000256" key="1">
    <source>
        <dbReference type="ARBA" id="ARBA00022553"/>
    </source>
</evidence>
<comment type="caution">
    <text evidence="6">Lacks conserved residue(s) required for the propagation of feature annotation.</text>
</comment>
<accession>A0ABV5VZT0</accession>
<dbReference type="PANTHER" id="PTHR48111">
    <property type="entry name" value="REGULATOR OF RPOS"/>
    <property type="match status" value="1"/>
</dbReference>
<evidence type="ECO:0000313" key="8">
    <source>
        <dbReference type="EMBL" id="MFB9753842.1"/>
    </source>
</evidence>
<keyword evidence="3" id="KW-0805">Transcription regulation</keyword>
<evidence type="ECO:0000256" key="4">
    <source>
        <dbReference type="ARBA" id="ARBA00023125"/>
    </source>
</evidence>
<dbReference type="InterPro" id="IPR011006">
    <property type="entry name" value="CheY-like_superfamily"/>
</dbReference>
<dbReference type="SUPFAM" id="SSF52172">
    <property type="entry name" value="CheY-like"/>
    <property type="match status" value="1"/>
</dbReference>
<dbReference type="EMBL" id="JBHMAG010000013">
    <property type="protein sequence ID" value="MFB9753842.1"/>
    <property type="molecule type" value="Genomic_DNA"/>
</dbReference>
<evidence type="ECO:0000256" key="5">
    <source>
        <dbReference type="ARBA" id="ARBA00023163"/>
    </source>
</evidence>
<evidence type="ECO:0000259" key="7">
    <source>
        <dbReference type="PROSITE" id="PS50110"/>
    </source>
</evidence>
<dbReference type="InterPro" id="IPR001789">
    <property type="entry name" value="Sig_transdc_resp-reg_receiver"/>
</dbReference>
<keyword evidence="4" id="KW-0238">DNA-binding</keyword>
<feature type="domain" description="Response regulatory" evidence="7">
    <location>
        <begin position="148"/>
        <end position="263"/>
    </location>
</feature>
<proteinExistence type="predicted"/>
<keyword evidence="1" id="KW-0597">Phosphoprotein</keyword>
<evidence type="ECO:0000256" key="3">
    <source>
        <dbReference type="ARBA" id="ARBA00023015"/>
    </source>
</evidence>
<keyword evidence="5" id="KW-0804">Transcription</keyword>
<name>A0ABV5VZT0_9BACL</name>
<gene>
    <name evidence="8" type="ORF">ACFFNY_19915</name>
</gene>
<protein>
    <submittedName>
        <fullName evidence="8">Response regulator transcription factor</fullName>
    </submittedName>
</protein>
<organism evidence="8 9">
    <name type="scientific">Paenibacillus hodogayensis</name>
    <dbReference type="NCBI Taxonomy" id="279208"/>
    <lineage>
        <taxon>Bacteria</taxon>
        <taxon>Bacillati</taxon>
        <taxon>Bacillota</taxon>
        <taxon>Bacilli</taxon>
        <taxon>Bacillales</taxon>
        <taxon>Paenibacillaceae</taxon>
        <taxon>Paenibacillus</taxon>
    </lineage>
</organism>
<comment type="caution">
    <text evidence="8">The sequence shown here is derived from an EMBL/GenBank/DDBJ whole genome shotgun (WGS) entry which is preliminary data.</text>
</comment>
<dbReference type="RefSeq" id="WP_344915093.1">
    <property type="nucleotide sequence ID" value="NZ_BAAAYO010000014.1"/>
</dbReference>
<dbReference type="Gene3D" id="3.40.50.2300">
    <property type="match status" value="1"/>
</dbReference>
<dbReference type="Pfam" id="PF00072">
    <property type="entry name" value="Response_reg"/>
    <property type="match status" value="1"/>
</dbReference>
<dbReference type="PANTHER" id="PTHR48111:SF1">
    <property type="entry name" value="TWO-COMPONENT RESPONSE REGULATOR ORR33"/>
    <property type="match status" value="1"/>
</dbReference>
<sequence>MQTMLKTGTVVDQLLGKVSRAWEETGCCGVILAGVRGDATSKFAKWQRAVAEEHPDVAVEFVYYAEGSYVAALLPGQKLGLTHFVSLLIKDLIEDSGLLAGTVVVASLPEGDTPDKPAALRRLNEMAAEAGKKSDSVMLHRRLGGENKVLLVDGDDMTRAFLSERLRWKGYVVLAAADAEEALRLYEEHRPSLVITELNFPESDGYSLIRGLRSRSENTCRIIVLTERRLDQDVSRAFDLGASDFVAKPFSPVELDARIRRLTVTA</sequence>
<dbReference type="Proteomes" id="UP001589619">
    <property type="component" value="Unassembled WGS sequence"/>
</dbReference>